<sequence length="253" mass="26377">MEVVSKGYALAEAPVWDGRGLIFSSVLSGGVFRVEADGRTETVIAKRRGVGGAALHADGRLIVTGRDVVCGDDVLLGHEPGIAGYNDCGTLADGTLLVGGLRFNGVLGEPPVPAVLVRISPGGTVEHTELPHLMWPNGIACAPDGETFYVADYATGTVWRNATERFADVDGPEADGLAVDADGALLVATGNSHTIRRYLPDGTLDSVLEVDTQFVSNVCFGGPDLRDLYITTADAVLRTSVDVPGLPVPPARV</sequence>
<dbReference type="Pfam" id="PF08450">
    <property type="entry name" value="SGL"/>
    <property type="match status" value="1"/>
</dbReference>
<dbReference type="InterPro" id="IPR005511">
    <property type="entry name" value="SMP-30"/>
</dbReference>
<dbReference type="Gene3D" id="2.120.10.30">
    <property type="entry name" value="TolB, C-terminal domain"/>
    <property type="match status" value="1"/>
</dbReference>
<dbReference type="InterPro" id="IPR051262">
    <property type="entry name" value="SMP-30/CGR1_Lactonase"/>
</dbReference>
<evidence type="ECO:0000256" key="2">
    <source>
        <dbReference type="ARBA" id="ARBA00022801"/>
    </source>
</evidence>
<evidence type="ECO:0000313" key="6">
    <source>
        <dbReference type="EMBL" id="CAA9487095.1"/>
    </source>
</evidence>
<dbReference type="PANTHER" id="PTHR47572:SF4">
    <property type="entry name" value="LACTONASE DRP35"/>
    <property type="match status" value="1"/>
</dbReference>
<keyword evidence="4" id="KW-0479">Metal-binding</keyword>
<dbReference type="PRINTS" id="PR01790">
    <property type="entry name" value="SMP30FAMILY"/>
</dbReference>
<accession>A0A6J4S855</accession>
<proteinExistence type="inferred from homology"/>
<reference evidence="6" key="1">
    <citation type="submission" date="2020-02" db="EMBL/GenBank/DDBJ databases">
        <authorList>
            <person name="Meier V. D."/>
        </authorList>
    </citation>
    <scope>NUCLEOTIDE SEQUENCE</scope>
    <source>
        <strain evidence="6">AVDCRST_MAG85</strain>
    </source>
</reference>
<keyword evidence="4" id="KW-0862">Zinc</keyword>
<organism evidence="6">
    <name type="scientific">uncultured Solirubrobacteraceae bacterium</name>
    <dbReference type="NCBI Taxonomy" id="1162706"/>
    <lineage>
        <taxon>Bacteria</taxon>
        <taxon>Bacillati</taxon>
        <taxon>Actinomycetota</taxon>
        <taxon>Thermoleophilia</taxon>
        <taxon>Solirubrobacterales</taxon>
        <taxon>Solirubrobacteraceae</taxon>
        <taxon>environmental samples</taxon>
    </lineage>
</organism>
<dbReference type="AlphaFoldDB" id="A0A6J4S855"/>
<feature type="binding site" evidence="4">
    <location>
        <position position="137"/>
    </location>
    <ligand>
        <name>a divalent metal cation</name>
        <dbReference type="ChEBI" id="CHEBI:60240"/>
    </ligand>
</feature>
<comment type="cofactor">
    <cofactor evidence="4">
        <name>Zn(2+)</name>
        <dbReference type="ChEBI" id="CHEBI:29105"/>
    </cofactor>
    <text evidence="4">Binds 1 divalent metal cation per subunit.</text>
</comment>
<feature type="binding site" evidence="4">
    <location>
        <position position="175"/>
    </location>
    <ligand>
        <name>a divalent metal cation</name>
        <dbReference type="ChEBI" id="CHEBI:60240"/>
    </ligand>
</feature>
<dbReference type="SUPFAM" id="SSF63829">
    <property type="entry name" value="Calcium-dependent phosphotriesterase"/>
    <property type="match status" value="1"/>
</dbReference>
<dbReference type="InterPro" id="IPR013658">
    <property type="entry name" value="SGL"/>
</dbReference>
<dbReference type="InterPro" id="IPR011042">
    <property type="entry name" value="6-blade_b-propeller_TolB-like"/>
</dbReference>
<dbReference type="PANTHER" id="PTHR47572">
    <property type="entry name" value="LIPOPROTEIN-RELATED"/>
    <property type="match status" value="1"/>
</dbReference>
<gene>
    <name evidence="6" type="ORF">AVDCRST_MAG85-1011</name>
</gene>
<keyword evidence="2" id="KW-0378">Hydrolase</keyword>
<evidence type="ECO:0000256" key="3">
    <source>
        <dbReference type="PIRSR" id="PIRSR605511-1"/>
    </source>
</evidence>
<evidence type="ECO:0000256" key="4">
    <source>
        <dbReference type="PIRSR" id="PIRSR605511-2"/>
    </source>
</evidence>
<feature type="active site" description="Proton donor/acceptor" evidence="3">
    <location>
        <position position="175"/>
    </location>
</feature>
<evidence type="ECO:0000259" key="5">
    <source>
        <dbReference type="Pfam" id="PF08450"/>
    </source>
</evidence>
<dbReference type="EMBL" id="CADCVT010000113">
    <property type="protein sequence ID" value="CAA9487095.1"/>
    <property type="molecule type" value="Genomic_DNA"/>
</dbReference>
<dbReference type="GO" id="GO:0046872">
    <property type="term" value="F:metal ion binding"/>
    <property type="evidence" value="ECO:0007669"/>
    <property type="project" value="UniProtKB-KW"/>
</dbReference>
<evidence type="ECO:0000256" key="1">
    <source>
        <dbReference type="ARBA" id="ARBA00008853"/>
    </source>
</evidence>
<feature type="domain" description="SMP-30/Gluconolactonase/LRE-like region" evidence="5">
    <location>
        <begin position="10"/>
        <end position="233"/>
    </location>
</feature>
<protein>
    <submittedName>
        <fullName evidence="6">Gluconolactonase family protein</fullName>
    </submittedName>
</protein>
<dbReference type="GO" id="GO:0016787">
    <property type="term" value="F:hydrolase activity"/>
    <property type="evidence" value="ECO:0007669"/>
    <property type="project" value="UniProtKB-KW"/>
</dbReference>
<name>A0A6J4S855_9ACTN</name>
<feature type="binding site" evidence="4">
    <location>
        <position position="12"/>
    </location>
    <ligand>
        <name>a divalent metal cation</name>
        <dbReference type="ChEBI" id="CHEBI:60240"/>
    </ligand>
</feature>
<comment type="similarity">
    <text evidence="1">Belongs to the SMP-30/CGR1 family.</text>
</comment>